<dbReference type="Gene3D" id="2.40.30.10">
    <property type="entry name" value="Translation factors"/>
    <property type="match status" value="1"/>
</dbReference>
<dbReference type="PRINTS" id="PR00410">
    <property type="entry name" value="PHEHYDRXLASE"/>
</dbReference>
<dbReference type="InterPro" id="IPR001433">
    <property type="entry name" value="OxRdtase_FAD/NAD-bd"/>
</dbReference>
<evidence type="ECO:0000256" key="8">
    <source>
        <dbReference type="ARBA" id="ARBA00023014"/>
    </source>
</evidence>
<accession>A0ABN2K873</accession>
<evidence type="ECO:0000256" key="2">
    <source>
        <dbReference type="ARBA" id="ARBA00022630"/>
    </source>
</evidence>
<dbReference type="Gene3D" id="3.10.20.30">
    <property type="match status" value="1"/>
</dbReference>
<keyword evidence="3" id="KW-0001">2Fe-2S</keyword>
<dbReference type="SUPFAM" id="SSF52343">
    <property type="entry name" value="Ferredoxin reductase-like, C-terminal NADP-linked domain"/>
    <property type="match status" value="1"/>
</dbReference>
<dbReference type="InterPro" id="IPR001041">
    <property type="entry name" value="2Fe-2S_ferredoxin-type"/>
</dbReference>
<dbReference type="PANTHER" id="PTHR47354:SF6">
    <property type="entry name" value="NADH OXIDOREDUCTASE HCR"/>
    <property type="match status" value="1"/>
</dbReference>
<evidence type="ECO:0000256" key="6">
    <source>
        <dbReference type="ARBA" id="ARBA00023002"/>
    </source>
</evidence>
<dbReference type="Gene3D" id="3.40.50.80">
    <property type="entry name" value="Nucleotide-binding domain of ferredoxin-NADP reductase (FNR) module"/>
    <property type="match status" value="1"/>
</dbReference>
<dbReference type="Proteomes" id="UP001501475">
    <property type="component" value="Unassembled WGS sequence"/>
</dbReference>
<dbReference type="InterPro" id="IPR039261">
    <property type="entry name" value="FNR_nucleotide-bd"/>
</dbReference>
<dbReference type="InterPro" id="IPR036010">
    <property type="entry name" value="2Fe-2S_ferredoxin-like_sf"/>
</dbReference>
<comment type="caution">
    <text evidence="11">The sequence shown here is derived from an EMBL/GenBank/DDBJ whole genome shotgun (WGS) entry which is preliminary data.</text>
</comment>
<keyword evidence="5" id="KW-0274">FAD</keyword>
<dbReference type="PANTHER" id="PTHR47354">
    <property type="entry name" value="NADH OXIDOREDUCTASE HCR"/>
    <property type="match status" value="1"/>
</dbReference>
<evidence type="ECO:0000256" key="4">
    <source>
        <dbReference type="ARBA" id="ARBA00022723"/>
    </source>
</evidence>
<evidence type="ECO:0000259" key="9">
    <source>
        <dbReference type="PROSITE" id="PS51085"/>
    </source>
</evidence>
<keyword evidence="6" id="KW-0560">Oxidoreductase</keyword>
<sequence>MTSAPPRAARRLPSGLADGMWKLAGAIATPVVPQEYLDMFAPLRAGAELRGRLVSIQPETADAATIRIQPGRSWRGHTPGQYIRIGIDIDGVRHWRAYSLTSLRGEPDGTITITPKAIPGGLVSNHLVRDALPGTLVMLDQAVGDFVLPPIPPEKILFITGGSGITPVMGMLRNLPEGTDLDIVLLHSAPRPEDVVFGPELRSRGASGQLDLRVRHTDTDGMLDLADLDATVPDWREREAWVCGPTGLLDAAELHWAANEVTDKLHVERFRPTIIEGGEGGEITLLNSRLTIDADGSTPILDAAEDAGALMRSGCRMGICFGCVVTMRQGAVRDLRTGVITVAEPGDELPIQTCINAVAGSCDLEI</sequence>
<keyword evidence="7" id="KW-0408">Iron</keyword>
<evidence type="ECO:0000256" key="3">
    <source>
        <dbReference type="ARBA" id="ARBA00022714"/>
    </source>
</evidence>
<evidence type="ECO:0000313" key="11">
    <source>
        <dbReference type="EMBL" id="GAA1750364.1"/>
    </source>
</evidence>
<dbReference type="Pfam" id="PF00175">
    <property type="entry name" value="NAD_binding_1"/>
    <property type="match status" value="1"/>
</dbReference>
<dbReference type="InterPro" id="IPR012675">
    <property type="entry name" value="Beta-grasp_dom_sf"/>
</dbReference>
<evidence type="ECO:0000259" key="10">
    <source>
        <dbReference type="PROSITE" id="PS51384"/>
    </source>
</evidence>
<reference evidence="11 12" key="1">
    <citation type="journal article" date="2019" name="Int. J. Syst. Evol. Microbiol.">
        <title>The Global Catalogue of Microorganisms (GCM) 10K type strain sequencing project: providing services to taxonomists for standard genome sequencing and annotation.</title>
        <authorList>
            <consortium name="The Broad Institute Genomics Platform"/>
            <consortium name="The Broad Institute Genome Sequencing Center for Infectious Disease"/>
            <person name="Wu L."/>
            <person name="Ma J."/>
        </authorList>
    </citation>
    <scope>NUCLEOTIDE SEQUENCE [LARGE SCALE GENOMIC DNA]</scope>
    <source>
        <strain evidence="11 12">JCM 15591</strain>
    </source>
</reference>
<evidence type="ECO:0000313" key="12">
    <source>
        <dbReference type="Proteomes" id="UP001501475"/>
    </source>
</evidence>
<dbReference type="InterPro" id="IPR050415">
    <property type="entry name" value="MRET"/>
</dbReference>
<organism evidence="11 12">
    <name type="scientific">Nostocoides vanveenii</name>
    <dbReference type="NCBI Taxonomy" id="330835"/>
    <lineage>
        <taxon>Bacteria</taxon>
        <taxon>Bacillati</taxon>
        <taxon>Actinomycetota</taxon>
        <taxon>Actinomycetes</taxon>
        <taxon>Micrococcales</taxon>
        <taxon>Intrasporangiaceae</taxon>
        <taxon>Nostocoides</taxon>
    </lineage>
</organism>
<dbReference type="CDD" id="cd00207">
    <property type="entry name" value="fer2"/>
    <property type="match status" value="1"/>
</dbReference>
<dbReference type="InterPro" id="IPR017927">
    <property type="entry name" value="FAD-bd_FR_type"/>
</dbReference>
<gene>
    <name evidence="11" type="ORF">GCM10009810_08450</name>
</gene>
<evidence type="ECO:0000256" key="5">
    <source>
        <dbReference type="ARBA" id="ARBA00022827"/>
    </source>
</evidence>
<proteinExistence type="predicted"/>
<dbReference type="CDD" id="cd06216">
    <property type="entry name" value="FNR_iron_sulfur_binding_2"/>
    <property type="match status" value="1"/>
</dbReference>
<keyword evidence="12" id="KW-1185">Reference proteome</keyword>
<evidence type="ECO:0000256" key="1">
    <source>
        <dbReference type="ARBA" id="ARBA00001974"/>
    </source>
</evidence>
<dbReference type="InterPro" id="IPR017938">
    <property type="entry name" value="Riboflavin_synthase-like_b-brl"/>
</dbReference>
<dbReference type="Pfam" id="PF00970">
    <property type="entry name" value="FAD_binding_6"/>
    <property type="match status" value="1"/>
</dbReference>
<dbReference type="PROSITE" id="PS51384">
    <property type="entry name" value="FAD_FR"/>
    <property type="match status" value="1"/>
</dbReference>
<dbReference type="SUPFAM" id="SSF63380">
    <property type="entry name" value="Riboflavin synthase domain-like"/>
    <property type="match status" value="1"/>
</dbReference>
<dbReference type="SUPFAM" id="SSF54292">
    <property type="entry name" value="2Fe-2S ferredoxin-like"/>
    <property type="match status" value="1"/>
</dbReference>
<feature type="domain" description="2Fe-2S ferredoxin-type" evidence="9">
    <location>
        <begin position="281"/>
        <end position="366"/>
    </location>
</feature>
<keyword evidence="4" id="KW-0479">Metal-binding</keyword>
<name>A0ABN2K873_9MICO</name>
<feature type="domain" description="FAD-binding FR-type" evidence="10">
    <location>
        <begin position="46"/>
        <end position="149"/>
    </location>
</feature>
<comment type="cofactor">
    <cofactor evidence="1">
        <name>FAD</name>
        <dbReference type="ChEBI" id="CHEBI:57692"/>
    </cofactor>
</comment>
<dbReference type="EMBL" id="BAAAPN010000021">
    <property type="protein sequence ID" value="GAA1750364.1"/>
    <property type="molecule type" value="Genomic_DNA"/>
</dbReference>
<dbReference type="RefSeq" id="WP_344062567.1">
    <property type="nucleotide sequence ID" value="NZ_BAAAPN010000021.1"/>
</dbReference>
<dbReference type="InterPro" id="IPR008333">
    <property type="entry name" value="Cbr1-like_FAD-bd_dom"/>
</dbReference>
<keyword evidence="2" id="KW-0285">Flavoprotein</keyword>
<evidence type="ECO:0000256" key="7">
    <source>
        <dbReference type="ARBA" id="ARBA00023004"/>
    </source>
</evidence>
<protein>
    <submittedName>
        <fullName evidence="11">NADPH oxidoreductase</fullName>
    </submittedName>
</protein>
<dbReference type="Pfam" id="PF00111">
    <property type="entry name" value="Fer2"/>
    <property type="match status" value="1"/>
</dbReference>
<keyword evidence="8" id="KW-0411">Iron-sulfur</keyword>
<dbReference type="PROSITE" id="PS51085">
    <property type="entry name" value="2FE2S_FER_2"/>
    <property type="match status" value="1"/>
</dbReference>